<gene>
    <name evidence="1" type="ORF">L6452_00509</name>
</gene>
<organism evidence="1 2">
    <name type="scientific">Arctium lappa</name>
    <name type="common">Greater burdock</name>
    <name type="synonym">Lappa major</name>
    <dbReference type="NCBI Taxonomy" id="4217"/>
    <lineage>
        <taxon>Eukaryota</taxon>
        <taxon>Viridiplantae</taxon>
        <taxon>Streptophyta</taxon>
        <taxon>Embryophyta</taxon>
        <taxon>Tracheophyta</taxon>
        <taxon>Spermatophyta</taxon>
        <taxon>Magnoliopsida</taxon>
        <taxon>eudicotyledons</taxon>
        <taxon>Gunneridae</taxon>
        <taxon>Pentapetalae</taxon>
        <taxon>asterids</taxon>
        <taxon>campanulids</taxon>
        <taxon>Asterales</taxon>
        <taxon>Asteraceae</taxon>
        <taxon>Carduoideae</taxon>
        <taxon>Cardueae</taxon>
        <taxon>Arctiinae</taxon>
        <taxon>Arctium</taxon>
    </lineage>
</organism>
<dbReference type="EMBL" id="CM042047">
    <property type="protein sequence ID" value="KAI3769407.1"/>
    <property type="molecule type" value="Genomic_DNA"/>
</dbReference>
<comment type="caution">
    <text evidence="1">The sequence shown here is derived from an EMBL/GenBank/DDBJ whole genome shotgun (WGS) entry which is preliminary data.</text>
</comment>
<reference evidence="2" key="1">
    <citation type="journal article" date="2022" name="Mol. Ecol. Resour.">
        <title>The genomes of chicory, endive, great burdock and yacon provide insights into Asteraceae palaeo-polyploidization history and plant inulin production.</title>
        <authorList>
            <person name="Fan W."/>
            <person name="Wang S."/>
            <person name="Wang H."/>
            <person name="Wang A."/>
            <person name="Jiang F."/>
            <person name="Liu H."/>
            <person name="Zhao H."/>
            <person name="Xu D."/>
            <person name="Zhang Y."/>
        </authorList>
    </citation>
    <scope>NUCLEOTIDE SEQUENCE [LARGE SCALE GENOMIC DNA]</scope>
    <source>
        <strain evidence="2">cv. Niubang</strain>
    </source>
</reference>
<accession>A0ACB9FFJ8</accession>
<sequence>MRWRVWKPKNCTVVINIDFRRRTLGLVLYEFIANGDFHPTELPTCKTSVEDWSTKTPPSWILVHDGDAWEKTHDAAGFRDAERHTFNHGGAKLTDFLMLNGRRRRSGSPLKVGGGGFKAFN</sequence>
<name>A0ACB9FFJ8_ARCLA</name>
<reference evidence="1 2" key="2">
    <citation type="journal article" date="2022" name="Mol. Ecol. Resour.">
        <title>The genomes of chicory, endive, great burdock and yacon provide insights into Asteraceae paleo-polyploidization history and plant inulin production.</title>
        <authorList>
            <person name="Fan W."/>
            <person name="Wang S."/>
            <person name="Wang H."/>
            <person name="Wang A."/>
            <person name="Jiang F."/>
            <person name="Liu H."/>
            <person name="Zhao H."/>
            <person name="Xu D."/>
            <person name="Zhang Y."/>
        </authorList>
    </citation>
    <scope>NUCLEOTIDE SEQUENCE [LARGE SCALE GENOMIC DNA]</scope>
    <source>
        <strain evidence="2">cv. Niubang</strain>
    </source>
</reference>
<keyword evidence="2" id="KW-1185">Reference proteome</keyword>
<protein>
    <submittedName>
        <fullName evidence="1">Uncharacterized protein</fullName>
    </submittedName>
</protein>
<evidence type="ECO:0000313" key="2">
    <source>
        <dbReference type="Proteomes" id="UP001055879"/>
    </source>
</evidence>
<dbReference type="Proteomes" id="UP001055879">
    <property type="component" value="Linkage Group LG01"/>
</dbReference>
<proteinExistence type="predicted"/>
<evidence type="ECO:0000313" key="1">
    <source>
        <dbReference type="EMBL" id="KAI3769407.1"/>
    </source>
</evidence>